<dbReference type="SMART" id="SM00857">
    <property type="entry name" value="Resolvase"/>
    <property type="match status" value="1"/>
</dbReference>
<evidence type="ECO:0000259" key="5">
    <source>
        <dbReference type="PROSITE" id="PS51736"/>
    </source>
</evidence>
<feature type="domain" description="Resolvase/invertase-type recombinase catalytic" evidence="5">
    <location>
        <begin position="2"/>
        <end position="155"/>
    </location>
</feature>
<dbReference type="InterPro" id="IPR050639">
    <property type="entry name" value="SSR_resolvase"/>
</dbReference>
<feature type="coiled-coil region" evidence="3">
    <location>
        <begin position="391"/>
        <end position="418"/>
    </location>
</feature>
<evidence type="ECO:0000256" key="1">
    <source>
        <dbReference type="ARBA" id="ARBA00023125"/>
    </source>
</evidence>
<dbReference type="PROSITE" id="PS51736">
    <property type="entry name" value="RECOMBINASES_3"/>
    <property type="match status" value="1"/>
</dbReference>
<sequence>MKAILLVRVSTKAQDFDEQEREIYNMAIKDGYLPECIIPICEKESGIKLAEEERAGLNKMKELIEEDNDINCVYCWEVSRIARRKKINFSVLDYLTTHKIQLVVKNPSIRLFKDNGDIDEGAEMVFTLFSQMAESEMRTKLARWKRTKDAKRKESLYTGGWILYGYTVDETTKKLIIDEKQANIVKTIFALYLTGKYSYGSLAKELMQTGLLVGYTLLAARKFVSLTLNNLAYAGLPSSTNKHHNLKTEGNIYPQLVTLEMINKCKEIAKDNITKPKKQYDSYYFGKGLLRCPYCGGIMVAKKNNNTYHCQICTKGFWIQINLVDSILWYSSIALYATKLMHRNDENRKQYYCQLTICDSKIKTSESQIKAMQERAEVIEYKAYVEGTLSITKADSFINELNNKIDRERKELNKWMNDRATIQGLLIEVSRDDKVVNLDKVAEIKDDKTRYDIIHEVFDCAFIDRIEQYKYTISIYPKLWNHPLQYTLNTKKNTVFTDVTEDIHQHLIGKKHSFIDDIEVLPVSEEIKCYEERFKAVRNKEKNRYYNVKYCREHKEDNARRQREYRARKKALEAKNNQAK</sequence>
<dbReference type="PANTHER" id="PTHR30461">
    <property type="entry name" value="DNA-INVERTASE FROM LAMBDOID PROPHAGE"/>
    <property type="match status" value="1"/>
</dbReference>
<feature type="domain" description="Recombinase" evidence="6">
    <location>
        <begin position="163"/>
        <end position="275"/>
    </location>
</feature>
<evidence type="ECO:0000256" key="4">
    <source>
        <dbReference type="SAM" id="MobiDB-lite"/>
    </source>
</evidence>
<dbReference type="GO" id="GO:0000150">
    <property type="term" value="F:DNA strand exchange activity"/>
    <property type="evidence" value="ECO:0007669"/>
    <property type="project" value="InterPro"/>
</dbReference>
<dbReference type="AlphaFoldDB" id="A0AAW4SHS1"/>
<dbReference type="Pfam" id="PF00239">
    <property type="entry name" value="Resolvase"/>
    <property type="match status" value="1"/>
</dbReference>
<evidence type="ECO:0000259" key="6">
    <source>
        <dbReference type="PROSITE" id="PS51737"/>
    </source>
</evidence>
<reference evidence="7" key="1">
    <citation type="submission" date="2023-08" db="EMBL/GenBank/DDBJ databases">
        <title>Mucin Metabolism Genes Underlie the Key Renovations of Bacteroides xylanisolvens Genomes in Captive Great Apes.</title>
        <authorList>
            <person name="Nishida A.H."/>
        </authorList>
    </citation>
    <scope>NUCLEOTIDE SEQUENCE</scope>
    <source>
        <strain evidence="7">P19.10B</strain>
    </source>
</reference>
<keyword evidence="1" id="KW-0238">DNA-binding</keyword>
<dbReference type="InterPro" id="IPR011109">
    <property type="entry name" value="DNA_bind_recombinase_dom"/>
</dbReference>
<organism evidence="7 8">
    <name type="scientific">Bacteroides xylanisolvens</name>
    <dbReference type="NCBI Taxonomy" id="371601"/>
    <lineage>
        <taxon>Bacteria</taxon>
        <taxon>Pseudomonadati</taxon>
        <taxon>Bacteroidota</taxon>
        <taxon>Bacteroidia</taxon>
        <taxon>Bacteroidales</taxon>
        <taxon>Bacteroidaceae</taxon>
        <taxon>Bacteroides</taxon>
    </lineage>
</organism>
<evidence type="ECO:0000313" key="8">
    <source>
        <dbReference type="Proteomes" id="UP001197958"/>
    </source>
</evidence>
<dbReference type="Proteomes" id="UP001197958">
    <property type="component" value="Unassembled WGS sequence"/>
</dbReference>
<dbReference type="InterPro" id="IPR006119">
    <property type="entry name" value="Resolv_N"/>
</dbReference>
<feature type="region of interest" description="Disordered" evidence="4">
    <location>
        <begin position="556"/>
        <end position="580"/>
    </location>
</feature>
<evidence type="ECO:0000256" key="2">
    <source>
        <dbReference type="ARBA" id="ARBA00023172"/>
    </source>
</evidence>
<evidence type="ECO:0000313" key="7">
    <source>
        <dbReference type="EMBL" id="MCA4522862.1"/>
    </source>
</evidence>
<keyword evidence="2" id="KW-0233">DNA recombination</keyword>
<dbReference type="RefSeq" id="WP_217298809.1">
    <property type="nucleotide sequence ID" value="NZ_JAIWWK010000015.1"/>
</dbReference>
<evidence type="ECO:0000256" key="3">
    <source>
        <dbReference type="SAM" id="Coils"/>
    </source>
</evidence>
<protein>
    <submittedName>
        <fullName evidence="7">Recombinase family protein</fullName>
    </submittedName>
</protein>
<name>A0AAW4SHS1_9BACE</name>
<feature type="compositionally biased region" description="Basic and acidic residues" evidence="4">
    <location>
        <begin position="556"/>
        <end position="573"/>
    </location>
</feature>
<proteinExistence type="predicted"/>
<gene>
    <name evidence="7" type="ORF">LDZ35_06525</name>
</gene>
<dbReference type="PROSITE" id="PS51737">
    <property type="entry name" value="RECOMBINASE_DNA_BIND"/>
    <property type="match status" value="1"/>
</dbReference>
<dbReference type="PANTHER" id="PTHR30461:SF2">
    <property type="entry name" value="SERINE RECOMBINASE PINE-RELATED"/>
    <property type="match status" value="1"/>
</dbReference>
<accession>A0AAW4SHS1</accession>
<keyword evidence="3" id="KW-0175">Coiled coil</keyword>
<comment type="caution">
    <text evidence="7">The sequence shown here is derived from an EMBL/GenBank/DDBJ whole genome shotgun (WGS) entry which is preliminary data.</text>
</comment>
<dbReference type="EMBL" id="JAIWWW010000013">
    <property type="protein sequence ID" value="MCA4522862.1"/>
    <property type="molecule type" value="Genomic_DNA"/>
</dbReference>
<dbReference type="GO" id="GO:0003677">
    <property type="term" value="F:DNA binding"/>
    <property type="evidence" value="ECO:0007669"/>
    <property type="project" value="UniProtKB-KW"/>
</dbReference>